<dbReference type="PANTHER" id="PTHR21240:SF28">
    <property type="entry name" value="ISO-OROTATE DECARBOXYLASE (EUROFUNG)"/>
    <property type="match status" value="1"/>
</dbReference>
<dbReference type="Proteomes" id="UP001596977">
    <property type="component" value="Unassembled WGS sequence"/>
</dbReference>
<name>A0ABW3H1T9_9SPHN</name>
<feature type="signal peptide" evidence="2">
    <location>
        <begin position="1"/>
        <end position="17"/>
    </location>
</feature>
<dbReference type="InterPro" id="IPR006680">
    <property type="entry name" value="Amidohydro-rel"/>
</dbReference>
<dbReference type="SUPFAM" id="SSF51556">
    <property type="entry name" value="Metallo-dependent hydrolases"/>
    <property type="match status" value="1"/>
</dbReference>
<gene>
    <name evidence="4" type="ORF">ACFQ1E_01995</name>
</gene>
<keyword evidence="1" id="KW-0456">Lyase</keyword>
<keyword evidence="2" id="KW-0732">Signal</keyword>
<feature type="domain" description="Amidohydrolase-related" evidence="3">
    <location>
        <begin position="28"/>
        <end position="323"/>
    </location>
</feature>
<keyword evidence="5" id="KW-1185">Reference proteome</keyword>
<reference evidence="5" key="1">
    <citation type="journal article" date="2019" name="Int. J. Syst. Evol. Microbiol.">
        <title>The Global Catalogue of Microorganisms (GCM) 10K type strain sequencing project: providing services to taxonomists for standard genome sequencing and annotation.</title>
        <authorList>
            <consortium name="The Broad Institute Genomics Platform"/>
            <consortium name="The Broad Institute Genome Sequencing Center for Infectious Disease"/>
            <person name="Wu L."/>
            <person name="Ma J."/>
        </authorList>
    </citation>
    <scope>NUCLEOTIDE SEQUENCE [LARGE SCALE GENOMIC DNA]</scope>
    <source>
        <strain evidence="5">CCUG 62982</strain>
    </source>
</reference>
<dbReference type="PANTHER" id="PTHR21240">
    <property type="entry name" value="2-AMINO-3-CARBOXYLMUCONATE-6-SEMIALDEHYDE DECARBOXYLASE"/>
    <property type="match status" value="1"/>
</dbReference>
<evidence type="ECO:0000313" key="5">
    <source>
        <dbReference type="Proteomes" id="UP001596977"/>
    </source>
</evidence>
<evidence type="ECO:0000256" key="1">
    <source>
        <dbReference type="ARBA" id="ARBA00023239"/>
    </source>
</evidence>
<proteinExistence type="predicted"/>
<organism evidence="4 5">
    <name type="scientific">Sphingomonas canadensis</name>
    <dbReference type="NCBI Taxonomy" id="1219257"/>
    <lineage>
        <taxon>Bacteria</taxon>
        <taxon>Pseudomonadati</taxon>
        <taxon>Pseudomonadota</taxon>
        <taxon>Alphaproteobacteria</taxon>
        <taxon>Sphingomonadales</taxon>
        <taxon>Sphingomonadaceae</taxon>
        <taxon>Sphingomonas</taxon>
    </lineage>
</organism>
<dbReference type="InterPro" id="IPR032466">
    <property type="entry name" value="Metal_Hydrolase"/>
</dbReference>
<dbReference type="EMBL" id="JBHTJG010000001">
    <property type="protein sequence ID" value="MFD0945102.1"/>
    <property type="molecule type" value="Genomic_DNA"/>
</dbReference>
<evidence type="ECO:0000259" key="3">
    <source>
        <dbReference type="Pfam" id="PF04909"/>
    </source>
</evidence>
<comment type="caution">
    <text evidence="4">The sequence shown here is derived from an EMBL/GenBank/DDBJ whole genome shotgun (WGS) entry which is preliminary data.</text>
</comment>
<dbReference type="Gene3D" id="3.20.20.140">
    <property type="entry name" value="Metal-dependent hydrolases"/>
    <property type="match status" value="1"/>
</dbReference>
<evidence type="ECO:0000256" key="2">
    <source>
        <dbReference type="SAM" id="SignalP"/>
    </source>
</evidence>
<dbReference type="InterPro" id="IPR032465">
    <property type="entry name" value="ACMSD"/>
</dbReference>
<protein>
    <submittedName>
        <fullName evidence="4">Amidohydrolase family protein</fullName>
    </submittedName>
</protein>
<feature type="chain" id="PRO_5046754209" evidence="2">
    <location>
        <begin position="18"/>
        <end position="324"/>
    </location>
</feature>
<accession>A0ABW3H1T9</accession>
<sequence>MKWICVVATMMAAPALAKGSPPYTGPIIDVHAHVAPADGNGPAPNMICPGAAANLRYDGTQPWGAVFMGMLQHPRCKTPIKGPATDAEVRDQTIATLRRRNAIAVLSGSPQDVAAWMKMAPGLFLPGIDFGLRSNTETPDDIAAMHAAGRLAVFGEVMNQYQGVLADDAAFEPYWAMAEANDIPVGLHLGFGPPGAPALIPAYRIQSPRQIEPVLARHPKLRVYLMHAGAPFIDELKAMLYAYPQLYVDTAVLQMAMTRKGYYRFLEDLIDAGFEDRIMFGSDQMNWPGLIDEGIDAINNAPFLSLEQKKAILYDNAKRFLRLK</sequence>
<dbReference type="Pfam" id="PF04909">
    <property type="entry name" value="Amidohydro_2"/>
    <property type="match status" value="1"/>
</dbReference>
<evidence type="ECO:0000313" key="4">
    <source>
        <dbReference type="EMBL" id="MFD0945102.1"/>
    </source>
</evidence>